<dbReference type="InterPro" id="IPR024163">
    <property type="entry name" value="Aerotolerance_reg_N"/>
</dbReference>
<feature type="transmembrane region" description="Helical" evidence="1">
    <location>
        <begin position="87"/>
        <end position="107"/>
    </location>
</feature>
<feature type="transmembrane region" description="Helical" evidence="1">
    <location>
        <begin position="128"/>
        <end position="149"/>
    </location>
</feature>
<keyword evidence="4" id="KW-1185">Reference proteome</keyword>
<feature type="transmembrane region" description="Helical" evidence="1">
    <location>
        <begin position="56"/>
        <end position="75"/>
    </location>
</feature>
<keyword evidence="1" id="KW-1133">Transmembrane helix</keyword>
<evidence type="ECO:0000259" key="2">
    <source>
        <dbReference type="Pfam" id="PF07584"/>
    </source>
</evidence>
<dbReference type="Gene3D" id="3.40.50.880">
    <property type="match status" value="1"/>
</dbReference>
<dbReference type="InterPro" id="IPR011933">
    <property type="entry name" value="Double_TM_dom"/>
</dbReference>
<dbReference type="RefSeq" id="WP_144996645.1">
    <property type="nucleotide sequence ID" value="NZ_CP036281.1"/>
</dbReference>
<keyword evidence="1" id="KW-0472">Membrane</keyword>
<accession>A0A518CQ74</accession>
<organism evidence="3 4">
    <name type="scientific">Polystyrenella longa</name>
    <dbReference type="NCBI Taxonomy" id="2528007"/>
    <lineage>
        <taxon>Bacteria</taxon>
        <taxon>Pseudomonadati</taxon>
        <taxon>Planctomycetota</taxon>
        <taxon>Planctomycetia</taxon>
        <taxon>Planctomycetales</taxon>
        <taxon>Planctomycetaceae</taxon>
        <taxon>Polystyrenella</taxon>
    </lineage>
</organism>
<reference evidence="3 4" key="1">
    <citation type="submission" date="2019-02" db="EMBL/GenBank/DDBJ databases">
        <title>Deep-cultivation of Planctomycetes and their phenomic and genomic characterization uncovers novel biology.</title>
        <authorList>
            <person name="Wiegand S."/>
            <person name="Jogler M."/>
            <person name="Boedeker C."/>
            <person name="Pinto D."/>
            <person name="Vollmers J."/>
            <person name="Rivas-Marin E."/>
            <person name="Kohn T."/>
            <person name="Peeters S.H."/>
            <person name="Heuer A."/>
            <person name="Rast P."/>
            <person name="Oberbeckmann S."/>
            <person name="Bunk B."/>
            <person name="Jeske O."/>
            <person name="Meyerdierks A."/>
            <person name="Storesund J.E."/>
            <person name="Kallscheuer N."/>
            <person name="Luecker S."/>
            <person name="Lage O.M."/>
            <person name="Pohl T."/>
            <person name="Merkel B.J."/>
            <person name="Hornburger P."/>
            <person name="Mueller R.-W."/>
            <person name="Bruemmer F."/>
            <person name="Labrenz M."/>
            <person name="Spormann A.M."/>
            <person name="Op den Camp H."/>
            <person name="Overmann J."/>
            <person name="Amann R."/>
            <person name="Jetten M.S.M."/>
            <person name="Mascher T."/>
            <person name="Medema M.H."/>
            <person name="Devos D.P."/>
            <person name="Kaster A.-K."/>
            <person name="Ovreas L."/>
            <person name="Rohde M."/>
            <person name="Galperin M.Y."/>
            <person name="Jogler C."/>
        </authorList>
    </citation>
    <scope>NUCLEOTIDE SEQUENCE [LARGE SCALE GENOMIC DNA]</scope>
    <source>
        <strain evidence="3 4">Pla110</strain>
    </source>
</reference>
<gene>
    <name evidence="3" type="ORF">Pla110_31040</name>
</gene>
<proteinExistence type="predicted"/>
<dbReference type="SUPFAM" id="SSF53300">
    <property type="entry name" value="vWA-like"/>
    <property type="match status" value="1"/>
</dbReference>
<feature type="transmembrane region" description="Helical" evidence="1">
    <location>
        <begin position="6"/>
        <end position="25"/>
    </location>
</feature>
<dbReference type="SUPFAM" id="SSF52317">
    <property type="entry name" value="Class I glutamine amidotransferase-like"/>
    <property type="match status" value="1"/>
</dbReference>
<dbReference type="KEGG" id="plon:Pla110_31040"/>
<dbReference type="EMBL" id="CP036281">
    <property type="protein sequence ID" value="QDU81363.1"/>
    <property type="molecule type" value="Genomic_DNA"/>
</dbReference>
<evidence type="ECO:0000313" key="4">
    <source>
        <dbReference type="Proteomes" id="UP000317178"/>
    </source>
</evidence>
<sequence>MSLLNPTLLLALPLAIIPVLLHLLLRSKPKRMAFPALRLIQSRRKSNTRRFRMKQFWLMLLRVIVIAFFILLLARPSLPAANYTPNLYESLMTFGLVAAAVGACWGLKKLWERRKLPRHQIAYRQTMSRSIAGVAGVILFLLLVIWPYAHRLRAELTSPRPIVSENIPSAAIFLFDTSLSMEYRSESDTRLDVARKIASEHLDQLPNGSRVAITTNQDQSAILFQIDKTTAREHMYDLELAPSTVKLNTRLWDSLSFQEQDRERIGTEQNETEDEITDRYIREVYLFTDLSRNSWDLAEQQYLKGELERLEFVQVYLIDVSKQEPKNISLSNIRLQNKEFLKSQPISMSVTVQAERQTDITRQVELYTENSSGEMVRRAAQEIQINAGTPQSVELSYVPEDAVLDSKTDEINNETNYDWQETVQGEIRLNSTDAMTFDNQRFFTVNRRLPPKVLIVSGATGGGPILQDVLAPGELRKNNKAPYRCDLVRQEALLDMSSEKLQSYDNICLVSVRQPREEIWSRLESYVTAGGGLFVVAGSSRIDPVEYTTDAALAVLPAELKGFIEFEPPEFIDFEAGKNHPLLKPFDQYGSFGDLPAARVNWCWSVAPHPSANVIANYTFNKPRPAIIDRVLGRGHSMMLTTSVDRGEWSTLARSWWFLVLADKIMDYSAGGNELMRNYMAGEAVVLPLPADEKSASYLLRQPNLKQLPLTADTENNLLLIRNTETLGHYQVLQKSDLTAPFFQYSMNIADAESNFDPITSDELDSLLGEKRYQLSRSINELTRQVGLGRIGQEMFPMVLGLLFAFFWGEHFIANRFYDHEQTPLV</sequence>
<dbReference type="PANTHER" id="PTHR37464:SF1">
    <property type="entry name" value="BLL2463 PROTEIN"/>
    <property type="match status" value="1"/>
</dbReference>
<dbReference type="Gene3D" id="3.40.50.410">
    <property type="entry name" value="von Willebrand factor, type A domain"/>
    <property type="match status" value="1"/>
</dbReference>
<dbReference type="InterPro" id="IPR036465">
    <property type="entry name" value="vWFA_dom_sf"/>
</dbReference>
<name>A0A518CQ74_9PLAN</name>
<dbReference type="NCBIfam" id="TIGR02226">
    <property type="entry name" value="two_anch"/>
    <property type="match status" value="1"/>
</dbReference>
<dbReference type="AlphaFoldDB" id="A0A518CQ74"/>
<evidence type="ECO:0000256" key="1">
    <source>
        <dbReference type="SAM" id="Phobius"/>
    </source>
</evidence>
<protein>
    <recommendedName>
        <fullName evidence="2">Aerotolerance regulator N-terminal domain-containing protein</fullName>
    </recommendedName>
</protein>
<feature type="domain" description="Aerotolerance regulator N-terminal" evidence="2">
    <location>
        <begin position="1"/>
        <end position="76"/>
    </location>
</feature>
<dbReference type="InterPro" id="IPR029062">
    <property type="entry name" value="Class_I_gatase-like"/>
</dbReference>
<dbReference type="Proteomes" id="UP000317178">
    <property type="component" value="Chromosome"/>
</dbReference>
<evidence type="ECO:0000313" key="3">
    <source>
        <dbReference type="EMBL" id="QDU81363.1"/>
    </source>
</evidence>
<keyword evidence="1" id="KW-0812">Transmembrane</keyword>
<dbReference type="PANTHER" id="PTHR37464">
    <property type="entry name" value="BLL2463 PROTEIN"/>
    <property type="match status" value="1"/>
</dbReference>
<dbReference type="OrthoDB" id="242438at2"/>
<dbReference type="Pfam" id="PF07584">
    <property type="entry name" value="BatA"/>
    <property type="match status" value="1"/>
</dbReference>